<dbReference type="PANTHER" id="PTHR43249:SF1">
    <property type="entry name" value="D-GLUCOSIDE 3-DEHYDROGENASE"/>
    <property type="match status" value="1"/>
</dbReference>
<organism evidence="3 4">
    <name type="scientific">Neolewinella antarctica</name>
    <dbReference type="NCBI Taxonomy" id="442734"/>
    <lineage>
        <taxon>Bacteria</taxon>
        <taxon>Pseudomonadati</taxon>
        <taxon>Bacteroidota</taxon>
        <taxon>Saprospiria</taxon>
        <taxon>Saprospirales</taxon>
        <taxon>Lewinellaceae</taxon>
        <taxon>Neolewinella</taxon>
    </lineage>
</organism>
<dbReference type="Proteomes" id="UP000770785">
    <property type="component" value="Unassembled WGS sequence"/>
</dbReference>
<dbReference type="Pfam" id="PF22725">
    <property type="entry name" value="GFO_IDH_MocA_C3"/>
    <property type="match status" value="1"/>
</dbReference>
<dbReference type="EMBL" id="JAATJH010000002">
    <property type="protein sequence ID" value="NJC26139.1"/>
    <property type="molecule type" value="Genomic_DNA"/>
</dbReference>
<dbReference type="SUPFAM" id="SSF55347">
    <property type="entry name" value="Glyceraldehyde-3-phosphate dehydrogenase-like, C-terminal domain"/>
    <property type="match status" value="1"/>
</dbReference>
<evidence type="ECO:0000259" key="2">
    <source>
        <dbReference type="Pfam" id="PF22725"/>
    </source>
</evidence>
<name>A0ABX0XA51_9BACT</name>
<dbReference type="InterPro" id="IPR036291">
    <property type="entry name" value="NAD(P)-bd_dom_sf"/>
</dbReference>
<dbReference type="Pfam" id="PF01408">
    <property type="entry name" value="GFO_IDH_MocA"/>
    <property type="match status" value="1"/>
</dbReference>
<dbReference type="Gene3D" id="3.40.50.720">
    <property type="entry name" value="NAD(P)-binding Rossmann-like Domain"/>
    <property type="match status" value="1"/>
</dbReference>
<sequence>MSNHPPQSLKFAVVGCGHIGKRHLAVIAAEPTAELVAFCEDDADKLASFTDLYPGTQPYADYQRMLKETDADIISICTPHGLHAIMSIQAAYAGKHILVEKPMALTVRESESMIAAANANEVKLYVVKQNRYNQPILRVKEALDAGQLGRPLMVQCNVIWNRNNAYYEQSSWRGNREFEGGALQTQVSHFIDLMIWWFGDVTQAKTIMDTLNHDIQIEDCGSSALRFSSGVIGNLMWTTCAYRQNFEGSLTLVCEKGLVKIGGKYLNKIEYWEVEGVPQPTLDEEIDQPNNYGTYQGSSSNHDKLITDLVDQFIQRREGVVEGPEGIRSIRAIEKIYGGA</sequence>
<keyword evidence="4" id="KW-1185">Reference proteome</keyword>
<evidence type="ECO:0000313" key="4">
    <source>
        <dbReference type="Proteomes" id="UP000770785"/>
    </source>
</evidence>
<gene>
    <name evidence="3" type="ORF">GGR27_001638</name>
</gene>
<feature type="domain" description="GFO/IDH/MocA-like oxidoreductase" evidence="2">
    <location>
        <begin position="137"/>
        <end position="258"/>
    </location>
</feature>
<reference evidence="3 4" key="1">
    <citation type="submission" date="2020-03" db="EMBL/GenBank/DDBJ databases">
        <title>Genomic Encyclopedia of Type Strains, Phase IV (KMG-IV): sequencing the most valuable type-strain genomes for metagenomic binning, comparative biology and taxonomic classification.</title>
        <authorList>
            <person name="Goeker M."/>
        </authorList>
    </citation>
    <scope>NUCLEOTIDE SEQUENCE [LARGE SCALE GENOMIC DNA]</scope>
    <source>
        <strain evidence="3 4">DSM 105096</strain>
    </source>
</reference>
<dbReference type="InterPro" id="IPR000683">
    <property type="entry name" value="Gfo/Idh/MocA-like_OxRdtase_N"/>
</dbReference>
<dbReference type="PANTHER" id="PTHR43249">
    <property type="entry name" value="UDP-N-ACETYL-2-AMINO-2-DEOXY-D-GLUCURONATE OXIDASE"/>
    <property type="match status" value="1"/>
</dbReference>
<evidence type="ECO:0000259" key="1">
    <source>
        <dbReference type="Pfam" id="PF01408"/>
    </source>
</evidence>
<comment type="caution">
    <text evidence="3">The sequence shown here is derived from an EMBL/GenBank/DDBJ whole genome shotgun (WGS) entry which is preliminary data.</text>
</comment>
<dbReference type="InterPro" id="IPR055170">
    <property type="entry name" value="GFO_IDH_MocA-like_dom"/>
</dbReference>
<feature type="domain" description="Gfo/Idh/MocA-like oxidoreductase N-terminal" evidence="1">
    <location>
        <begin position="9"/>
        <end position="126"/>
    </location>
</feature>
<dbReference type="RefSeq" id="WP_168036895.1">
    <property type="nucleotide sequence ID" value="NZ_JAATJH010000002.1"/>
</dbReference>
<proteinExistence type="predicted"/>
<dbReference type="InterPro" id="IPR052515">
    <property type="entry name" value="Gfo/Idh/MocA_Oxidoreductase"/>
</dbReference>
<protein>
    <submittedName>
        <fullName evidence="3">Dehydrogenase</fullName>
    </submittedName>
</protein>
<evidence type="ECO:0000313" key="3">
    <source>
        <dbReference type="EMBL" id="NJC26139.1"/>
    </source>
</evidence>
<dbReference type="Gene3D" id="3.30.360.10">
    <property type="entry name" value="Dihydrodipicolinate Reductase, domain 2"/>
    <property type="match status" value="1"/>
</dbReference>
<accession>A0ABX0XA51</accession>
<dbReference type="SUPFAM" id="SSF51735">
    <property type="entry name" value="NAD(P)-binding Rossmann-fold domains"/>
    <property type="match status" value="1"/>
</dbReference>